<dbReference type="InterPro" id="IPR011322">
    <property type="entry name" value="N-reg_PII-like_a/b"/>
</dbReference>
<accession>A0A1U9NR23</accession>
<dbReference type="InterPro" id="IPR003793">
    <property type="entry name" value="UPF0166"/>
</dbReference>
<name>A0A1U9NR23_9BACT</name>
<sequence>MRVEESEKVLMRIFVGEADSVGGKPLYHEIVKRLRKEKAAGATVTRGICGFGAKSHMHTARVLDLSHDLPIIIEVVDSKENIDRIAPLIDDMVGDGLITMEKVQAIRYAPKE</sequence>
<dbReference type="EMBL" id="CP019791">
    <property type="protein sequence ID" value="AQT70237.1"/>
    <property type="molecule type" value="Genomic_DNA"/>
</dbReference>
<dbReference type="SUPFAM" id="SSF54913">
    <property type="entry name" value="GlnB-like"/>
    <property type="match status" value="1"/>
</dbReference>
<dbReference type="Gene3D" id="3.30.70.120">
    <property type="match status" value="1"/>
</dbReference>
<dbReference type="KEGG" id="alus:STSP2_03443"/>
<dbReference type="STRING" id="1936003.STSP2_03443"/>
<dbReference type="PANTHER" id="PTHR35983">
    <property type="entry name" value="UPF0166 PROTEIN TM_0021"/>
    <property type="match status" value="1"/>
</dbReference>
<dbReference type="RefSeq" id="WP_146663838.1">
    <property type="nucleotide sequence ID" value="NZ_CP019791.1"/>
</dbReference>
<gene>
    <name evidence="2" type="ORF">STSP2_03443</name>
</gene>
<organism evidence="2 3">
    <name type="scientific">Anaerohalosphaera lusitana</name>
    <dbReference type="NCBI Taxonomy" id="1936003"/>
    <lineage>
        <taxon>Bacteria</taxon>
        <taxon>Pseudomonadati</taxon>
        <taxon>Planctomycetota</taxon>
        <taxon>Phycisphaerae</taxon>
        <taxon>Sedimentisphaerales</taxon>
        <taxon>Anaerohalosphaeraceae</taxon>
        <taxon>Anaerohalosphaera</taxon>
    </lineage>
</organism>
<dbReference type="AlphaFoldDB" id="A0A1U9NR23"/>
<dbReference type="Proteomes" id="UP000189674">
    <property type="component" value="Chromosome"/>
</dbReference>
<dbReference type="OrthoDB" id="9795599at2"/>
<dbReference type="PANTHER" id="PTHR35983:SF1">
    <property type="entry name" value="UPF0166 PROTEIN TM_0021"/>
    <property type="match status" value="1"/>
</dbReference>
<proteinExistence type="inferred from homology"/>
<evidence type="ECO:0000313" key="2">
    <source>
        <dbReference type="EMBL" id="AQT70237.1"/>
    </source>
</evidence>
<comment type="similarity">
    <text evidence="1">Belongs to the UPF0166 family.</text>
</comment>
<dbReference type="InterPro" id="IPR015867">
    <property type="entry name" value="N-reg_PII/ATP_PRibTrfase_C"/>
</dbReference>
<reference evidence="3" key="1">
    <citation type="submission" date="2017-02" db="EMBL/GenBank/DDBJ databases">
        <title>Comparative genomics and description of representatives of a novel lineage of planctomycetes thriving in anoxic sediments.</title>
        <authorList>
            <person name="Spring S."/>
            <person name="Bunk B."/>
            <person name="Sproer C."/>
        </authorList>
    </citation>
    <scope>NUCLEOTIDE SEQUENCE [LARGE SCALE GENOMIC DNA]</scope>
    <source>
        <strain evidence="3">ST-NAGAB-D1</strain>
    </source>
</reference>
<keyword evidence="3" id="KW-1185">Reference proteome</keyword>
<evidence type="ECO:0000256" key="1">
    <source>
        <dbReference type="ARBA" id="ARBA00010554"/>
    </source>
</evidence>
<evidence type="ECO:0000313" key="3">
    <source>
        <dbReference type="Proteomes" id="UP000189674"/>
    </source>
</evidence>
<protein>
    <submittedName>
        <fullName evidence="2">Uncharacterized protein</fullName>
    </submittedName>
</protein>
<dbReference type="Pfam" id="PF02641">
    <property type="entry name" value="DUF190"/>
    <property type="match status" value="1"/>
</dbReference>